<dbReference type="Proteomes" id="UP000183832">
    <property type="component" value="Unassembled WGS sequence"/>
</dbReference>
<dbReference type="SUPFAM" id="SSF52833">
    <property type="entry name" value="Thioredoxin-like"/>
    <property type="match status" value="1"/>
</dbReference>
<dbReference type="InterPro" id="IPR036249">
    <property type="entry name" value="Thioredoxin-like_sf"/>
</dbReference>
<evidence type="ECO:0000313" key="4">
    <source>
        <dbReference type="Proteomes" id="UP000183832"/>
    </source>
</evidence>
<dbReference type="STRING" id="568069.A0A1J1IUK9"/>
<protein>
    <submittedName>
        <fullName evidence="3">CLUMA_CG017068, isoform A</fullName>
    </submittedName>
</protein>
<dbReference type="AlphaFoldDB" id="A0A1J1IUK9"/>
<name>A0A1J1IUK9_9DIPT</name>
<sequence>MKITDHIFVALAIFCTSFVKFSVSTGRIIVDIYYENNCPYSKKFIREQLEPNYEEIKDFIVLHFYPFGHSESVINADGSITFTCQHGPNECEGNMFQTCALNNAKTQDERVAIVFCAMTTVSTIQECISSLQLDGDAIEECMNGPEGIKLQLEYEILSEKPVSELGGVPAIVFNKTIDKEKETQALDDFRSVIFAMKSN</sequence>
<dbReference type="Pfam" id="PF03227">
    <property type="entry name" value="GILT"/>
    <property type="match status" value="1"/>
</dbReference>
<organism evidence="3 4">
    <name type="scientific">Clunio marinus</name>
    <dbReference type="NCBI Taxonomy" id="568069"/>
    <lineage>
        <taxon>Eukaryota</taxon>
        <taxon>Metazoa</taxon>
        <taxon>Ecdysozoa</taxon>
        <taxon>Arthropoda</taxon>
        <taxon>Hexapoda</taxon>
        <taxon>Insecta</taxon>
        <taxon>Pterygota</taxon>
        <taxon>Neoptera</taxon>
        <taxon>Endopterygota</taxon>
        <taxon>Diptera</taxon>
        <taxon>Nematocera</taxon>
        <taxon>Chironomoidea</taxon>
        <taxon>Chironomidae</taxon>
        <taxon>Clunio</taxon>
    </lineage>
</organism>
<reference evidence="3 4" key="1">
    <citation type="submission" date="2015-04" db="EMBL/GenBank/DDBJ databases">
        <authorList>
            <person name="Syromyatnikov M.Y."/>
            <person name="Popov V.N."/>
        </authorList>
    </citation>
    <scope>NUCLEOTIDE SEQUENCE [LARGE SCALE GENOMIC DNA]</scope>
</reference>
<dbReference type="Gene3D" id="3.40.30.10">
    <property type="entry name" value="Glutaredoxin"/>
    <property type="match status" value="1"/>
</dbReference>
<accession>A0A1J1IUK9</accession>
<evidence type="ECO:0000256" key="1">
    <source>
        <dbReference type="ARBA" id="ARBA00005679"/>
    </source>
</evidence>
<evidence type="ECO:0000256" key="2">
    <source>
        <dbReference type="ARBA" id="ARBA00023180"/>
    </source>
</evidence>
<dbReference type="OrthoDB" id="958254at2759"/>
<dbReference type="PANTHER" id="PTHR13234:SF68">
    <property type="entry name" value="GH19763P"/>
    <property type="match status" value="1"/>
</dbReference>
<evidence type="ECO:0000313" key="3">
    <source>
        <dbReference type="EMBL" id="CRL03947.1"/>
    </source>
</evidence>
<dbReference type="PANTHER" id="PTHR13234">
    <property type="entry name" value="GAMMA-INTERFERON INDUCIBLE LYSOSOMAL THIOL REDUCTASE GILT"/>
    <property type="match status" value="1"/>
</dbReference>
<dbReference type="EMBL" id="CVRI01000060">
    <property type="protein sequence ID" value="CRL03947.1"/>
    <property type="molecule type" value="Genomic_DNA"/>
</dbReference>
<dbReference type="GO" id="GO:0016671">
    <property type="term" value="F:oxidoreductase activity, acting on a sulfur group of donors, disulfide as acceptor"/>
    <property type="evidence" value="ECO:0007669"/>
    <property type="project" value="InterPro"/>
</dbReference>
<keyword evidence="4" id="KW-1185">Reference proteome</keyword>
<comment type="similarity">
    <text evidence="1">Belongs to the GILT family.</text>
</comment>
<proteinExistence type="inferred from homology"/>
<dbReference type="InterPro" id="IPR004911">
    <property type="entry name" value="Interferon-induced_GILT"/>
</dbReference>
<gene>
    <name evidence="3" type="ORF">CLUMA_CG017068</name>
</gene>
<keyword evidence="2" id="KW-0325">Glycoprotein</keyword>